<protein>
    <recommendedName>
        <fullName evidence="6">Putative aliphatic sulfonates-binding protein</fullName>
    </recommendedName>
</protein>
<evidence type="ECO:0000313" key="9">
    <source>
        <dbReference type="Proteomes" id="UP000232003"/>
    </source>
</evidence>
<organism evidence="8 9">
    <name type="scientific">Nostoc flagelliforme CCNUN1</name>
    <dbReference type="NCBI Taxonomy" id="2038116"/>
    <lineage>
        <taxon>Bacteria</taxon>
        <taxon>Bacillati</taxon>
        <taxon>Cyanobacteriota</taxon>
        <taxon>Cyanophyceae</taxon>
        <taxon>Nostocales</taxon>
        <taxon>Nostocaceae</taxon>
        <taxon>Nostoc</taxon>
    </lineage>
</organism>
<comment type="function">
    <text evidence="5">Part of a binding-protein-dependent transport system for aliphatic sulfonates. Putative binding protein.</text>
</comment>
<dbReference type="RefSeq" id="WP_100902092.1">
    <property type="nucleotide sequence ID" value="NZ_CAWNNC010000001.1"/>
</dbReference>
<sequence length="308" mass="34253">MLYSCYSLGAVFFLFTAYTERAFLHPDLLFKHPLRAKGDLEKKLKSMGLSVRWNQFSAGPQLLEALNAGRLDFGHAGETPPISAQAAGAPLLYVASSPPNPKGEAILVPKNSPIRNLFDLKGKKIALNKGSNVHYLVVQALAKANLKYTDIEPVFIPPADARAAFEQKKVDAWAIWDPYFAAAEQATGARILTDATNIVENREFLFASQTFTKKHPDRLKIVLEEIKKVDEWAKSRPKEVAQILSPLIGIDAGVLEQVAKRRAYGLELITQEVVAYQQRLADTFYRLKLVPKKIDVSQVAMVSDHKPN</sequence>
<dbReference type="EMBL" id="CP024785">
    <property type="protein sequence ID" value="AUB41840.1"/>
    <property type="molecule type" value="Genomic_DNA"/>
</dbReference>
<dbReference type="Pfam" id="PF09084">
    <property type="entry name" value="NMT1"/>
    <property type="match status" value="1"/>
</dbReference>
<evidence type="ECO:0000256" key="3">
    <source>
        <dbReference type="ARBA" id="ARBA00022448"/>
    </source>
</evidence>
<dbReference type="KEGG" id="nfl:COO91_07922"/>
<proteinExistence type="inferred from homology"/>
<dbReference type="Proteomes" id="UP000232003">
    <property type="component" value="Chromosome"/>
</dbReference>
<dbReference type="CDD" id="cd13557">
    <property type="entry name" value="PBP2_SsuA"/>
    <property type="match status" value="1"/>
</dbReference>
<dbReference type="PANTHER" id="PTHR30024">
    <property type="entry name" value="ALIPHATIC SULFONATES-BINDING PROTEIN-RELATED"/>
    <property type="match status" value="1"/>
</dbReference>
<evidence type="ECO:0000256" key="1">
    <source>
        <dbReference type="ARBA" id="ARBA00004418"/>
    </source>
</evidence>
<dbReference type="InterPro" id="IPR015168">
    <property type="entry name" value="SsuA/THI5"/>
</dbReference>
<dbReference type="InterPro" id="IPR001638">
    <property type="entry name" value="Solute-binding_3/MltF_N"/>
</dbReference>
<comment type="subcellular location">
    <subcellularLocation>
        <location evidence="1">Periplasm</location>
    </subcellularLocation>
</comment>
<dbReference type="GO" id="GO:0016020">
    <property type="term" value="C:membrane"/>
    <property type="evidence" value="ECO:0007669"/>
    <property type="project" value="InterPro"/>
</dbReference>
<evidence type="ECO:0000256" key="2">
    <source>
        <dbReference type="ARBA" id="ARBA00010742"/>
    </source>
</evidence>
<dbReference type="InterPro" id="IPR010067">
    <property type="entry name" value="ABC_SsuA_sub-bd"/>
</dbReference>
<dbReference type="NCBIfam" id="TIGR01728">
    <property type="entry name" value="SsuA_fam"/>
    <property type="match status" value="1"/>
</dbReference>
<comment type="similarity">
    <text evidence="2">Belongs to the bacterial solute-binding protein SsuA/TauA family.</text>
</comment>
<dbReference type="GO" id="GO:0042597">
    <property type="term" value="C:periplasmic space"/>
    <property type="evidence" value="ECO:0007669"/>
    <property type="project" value="UniProtKB-SubCell"/>
</dbReference>
<evidence type="ECO:0000259" key="7">
    <source>
        <dbReference type="SMART" id="SM00062"/>
    </source>
</evidence>
<dbReference type="FunFam" id="3.40.190.10:FF:000050">
    <property type="entry name" value="Sulfonate ABC transporter substrate-binding protein"/>
    <property type="match status" value="1"/>
</dbReference>
<dbReference type="SMART" id="SM00062">
    <property type="entry name" value="PBPb"/>
    <property type="match status" value="1"/>
</dbReference>
<keyword evidence="3" id="KW-0813">Transport</keyword>
<evidence type="ECO:0000256" key="6">
    <source>
        <dbReference type="ARBA" id="ARBA00070228"/>
    </source>
</evidence>
<dbReference type="SUPFAM" id="SSF53850">
    <property type="entry name" value="Periplasmic binding protein-like II"/>
    <property type="match status" value="1"/>
</dbReference>
<evidence type="ECO:0000256" key="5">
    <source>
        <dbReference type="ARBA" id="ARBA00055538"/>
    </source>
</evidence>
<reference evidence="8 9" key="1">
    <citation type="submission" date="2017-11" db="EMBL/GenBank/DDBJ databases">
        <title>Complete genome of a free-living desiccation-tolerant cyanobacterium and its photosynthetic adaptation to extreme terrestrial habitat.</title>
        <authorList>
            <person name="Shang J."/>
        </authorList>
    </citation>
    <scope>NUCLEOTIDE SEQUENCE [LARGE SCALE GENOMIC DNA]</scope>
    <source>
        <strain evidence="8 9">CCNUN1</strain>
    </source>
</reference>
<name>A0A2K8T2I7_9NOSO</name>
<evidence type="ECO:0000256" key="4">
    <source>
        <dbReference type="ARBA" id="ARBA00022729"/>
    </source>
</evidence>
<keyword evidence="4" id="KW-0732">Signal</keyword>
<feature type="domain" description="Solute-binding protein family 3/N-terminal" evidence="7">
    <location>
        <begin position="27"/>
        <end position="251"/>
    </location>
</feature>
<evidence type="ECO:0000313" key="8">
    <source>
        <dbReference type="EMBL" id="AUB41840.1"/>
    </source>
</evidence>
<dbReference type="AlphaFoldDB" id="A0A2K8T2I7"/>
<keyword evidence="9" id="KW-1185">Reference proteome</keyword>
<accession>A0A2K8T2I7</accession>
<dbReference type="OrthoDB" id="527543at2"/>
<dbReference type="GO" id="GO:0042626">
    <property type="term" value="F:ATPase-coupled transmembrane transporter activity"/>
    <property type="evidence" value="ECO:0007669"/>
    <property type="project" value="InterPro"/>
</dbReference>
<dbReference type="Gene3D" id="3.40.190.10">
    <property type="entry name" value="Periplasmic binding protein-like II"/>
    <property type="match status" value="2"/>
</dbReference>
<gene>
    <name evidence="8" type="ORF">COO91_07922</name>
</gene>
<dbReference type="PANTHER" id="PTHR30024:SF42">
    <property type="entry name" value="ALIPHATIC SULFONATES-BINDING PROTEIN-RELATED"/>
    <property type="match status" value="1"/>
</dbReference>